<keyword evidence="3" id="KW-1185">Reference proteome</keyword>
<dbReference type="EMBL" id="MLYV02000465">
    <property type="protein sequence ID" value="PSR93885.1"/>
    <property type="molecule type" value="Genomic_DNA"/>
</dbReference>
<name>A0A2R6PN33_9APHY</name>
<sequence>MSALPSSHKRPRGLWKGRREAVNLAEPEVAIDSHDADYELLASSSHHSGDSLFDDDLDDSRSAGSSAKRRRLSGALSDTETLCHQSPASRSLTPDFSYYHAPCFPVQLPNYYSPLLKLSSVAMDSVYPADKYASINRVAKGKQPLTSDMEDWENLKELFARASESYDCKCVSSIHPCVCVCESVPNFLHSTEMKRVFTSLLDDLRLLLAFPCGPGRSQDERASSARLVSTTECFVPFRRSGDVRRPVYIGLVPSRPSRLLAADADSVLINSLTRDGRWGSPGRPSNGLGRSTTGVRCISGGPDFQIWARLKCLLYGSAPHACGTLNDSFA</sequence>
<reference evidence="2 3" key="1">
    <citation type="submission" date="2018-02" db="EMBL/GenBank/DDBJ databases">
        <title>Genome sequence of the basidiomycete white-rot fungus Phlebia centrifuga.</title>
        <authorList>
            <person name="Granchi Z."/>
            <person name="Peng M."/>
            <person name="de Vries R.P."/>
            <person name="Hilden K."/>
            <person name="Makela M.R."/>
            <person name="Grigoriev I."/>
            <person name="Riley R."/>
        </authorList>
    </citation>
    <scope>NUCLEOTIDE SEQUENCE [LARGE SCALE GENOMIC DNA]</scope>
    <source>
        <strain evidence="2 3">FBCC195</strain>
    </source>
</reference>
<feature type="region of interest" description="Disordered" evidence="1">
    <location>
        <begin position="51"/>
        <end position="73"/>
    </location>
</feature>
<accession>A0A2R6PN33</accession>
<comment type="caution">
    <text evidence="2">The sequence shown here is derived from an EMBL/GenBank/DDBJ whole genome shotgun (WGS) entry which is preliminary data.</text>
</comment>
<evidence type="ECO:0000313" key="3">
    <source>
        <dbReference type="Proteomes" id="UP000186601"/>
    </source>
</evidence>
<evidence type="ECO:0000313" key="2">
    <source>
        <dbReference type="EMBL" id="PSR93885.1"/>
    </source>
</evidence>
<organism evidence="2 3">
    <name type="scientific">Hermanssonia centrifuga</name>
    <dbReference type="NCBI Taxonomy" id="98765"/>
    <lineage>
        <taxon>Eukaryota</taxon>
        <taxon>Fungi</taxon>
        <taxon>Dikarya</taxon>
        <taxon>Basidiomycota</taxon>
        <taxon>Agaricomycotina</taxon>
        <taxon>Agaricomycetes</taxon>
        <taxon>Polyporales</taxon>
        <taxon>Meruliaceae</taxon>
        <taxon>Hermanssonia</taxon>
    </lineage>
</organism>
<evidence type="ECO:0000256" key="1">
    <source>
        <dbReference type="SAM" id="MobiDB-lite"/>
    </source>
</evidence>
<proteinExistence type="predicted"/>
<protein>
    <submittedName>
        <fullName evidence="2">Uncharacterized protein</fullName>
    </submittedName>
</protein>
<gene>
    <name evidence="2" type="ORF">PHLCEN_2v4578</name>
</gene>
<dbReference type="Proteomes" id="UP000186601">
    <property type="component" value="Unassembled WGS sequence"/>
</dbReference>
<dbReference type="AlphaFoldDB" id="A0A2R6PN33"/>
<dbReference type="OrthoDB" id="10640782at2759"/>